<dbReference type="InterPro" id="IPR000709">
    <property type="entry name" value="Leu_Ile_Val-bd"/>
</dbReference>
<dbReference type="Pfam" id="PF13458">
    <property type="entry name" value="Peripla_BP_6"/>
    <property type="match status" value="1"/>
</dbReference>
<comment type="similarity">
    <text evidence="1">Belongs to the leucine-binding protein family.</text>
</comment>
<keyword evidence="4" id="KW-0029">Amino-acid transport</keyword>
<dbReference type="SUPFAM" id="SSF53822">
    <property type="entry name" value="Periplasmic binding protein-like I"/>
    <property type="match status" value="1"/>
</dbReference>
<dbReference type="GeneID" id="83624433"/>
<dbReference type="RefSeq" id="WP_263510425.1">
    <property type="nucleotide sequence ID" value="NZ_CP106983.1"/>
</dbReference>
<organism evidence="6 7">
    <name type="scientific">Rhodococcus aetherivorans</name>
    <dbReference type="NCBI Taxonomy" id="191292"/>
    <lineage>
        <taxon>Bacteria</taxon>
        <taxon>Bacillati</taxon>
        <taxon>Actinomycetota</taxon>
        <taxon>Actinomycetes</taxon>
        <taxon>Mycobacteriales</taxon>
        <taxon>Nocardiaceae</taxon>
        <taxon>Rhodococcus</taxon>
    </lineage>
</organism>
<feature type="domain" description="Leucine-binding protein" evidence="5">
    <location>
        <begin position="6"/>
        <end position="348"/>
    </location>
</feature>
<dbReference type="CDD" id="cd06358">
    <property type="entry name" value="PBP1_NHase"/>
    <property type="match status" value="1"/>
</dbReference>
<sequence>MPVGRLKLGLVLPQSGPSGIFGPSCQASAEYAIDELNAGGGILGREVTPVFIDGGADPSAVAACIAEQTKRRELHAVVGWHTSAVRRRVVGAIGGRIPYVYTAVYEGGENSDGVFMTGEVPTNQILPALEWMTEIGVRKWYVIGSDYVWPRKTVSVIRESLLSTQRTSRGHSEVQLVSCEFLSLGTSDFTSTLESIEMSGADGVLVLLLGQDAVQFNRSFSKKGLHRDIVRLSPLMDENMLLASGAHAAHGLYSVSGFFECLVTGHSMDFESRYIKHFGPTAPPITSPGESCYEGIRLLATLADRAGDLDPRSLSYHADHTLDYDSPRGRVRFDGRHLAQDMYIARAEGVEFDILAQVSHA</sequence>
<protein>
    <submittedName>
        <fullName evidence="6">Substrate-binding domain-containing protein</fullName>
    </submittedName>
</protein>
<keyword evidence="6" id="KW-0614">Plasmid</keyword>
<gene>
    <name evidence="6" type="ORF">OCS65_28435</name>
</gene>
<dbReference type="AlphaFoldDB" id="A0AA46PKY6"/>
<dbReference type="InterPro" id="IPR028081">
    <property type="entry name" value="Leu-bd"/>
</dbReference>
<evidence type="ECO:0000259" key="5">
    <source>
        <dbReference type="Pfam" id="PF13458"/>
    </source>
</evidence>
<dbReference type="EMBL" id="CP106983">
    <property type="protein sequence ID" value="UYF97152.1"/>
    <property type="molecule type" value="Genomic_DNA"/>
</dbReference>
<dbReference type="PANTHER" id="PTHR47628">
    <property type="match status" value="1"/>
</dbReference>
<dbReference type="Gene3D" id="3.40.50.2300">
    <property type="match status" value="2"/>
</dbReference>
<reference evidence="6" key="1">
    <citation type="submission" date="2022-09" db="EMBL/GenBank/DDBJ databases">
        <title>The genome sequence of Rhodococcus aetherivorans N1.</title>
        <authorList>
            <person name="Jiang W."/>
        </authorList>
    </citation>
    <scope>NUCLEOTIDE SEQUENCE</scope>
    <source>
        <strain evidence="6">N1</strain>
        <plasmid evidence="6">pN2</plasmid>
    </source>
</reference>
<dbReference type="PANTHER" id="PTHR47628:SF1">
    <property type="entry name" value="ALIPHATIC AMIDASE EXPRESSION-REGULATING PROTEIN"/>
    <property type="match status" value="1"/>
</dbReference>
<geneLocation type="plasmid" evidence="6 7">
    <name>pN2</name>
</geneLocation>
<evidence type="ECO:0000256" key="1">
    <source>
        <dbReference type="ARBA" id="ARBA00010062"/>
    </source>
</evidence>
<evidence type="ECO:0000256" key="4">
    <source>
        <dbReference type="ARBA" id="ARBA00022970"/>
    </source>
</evidence>
<keyword evidence="3" id="KW-0732">Signal</keyword>
<dbReference type="InterPro" id="IPR028082">
    <property type="entry name" value="Peripla_BP_I"/>
</dbReference>
<dbReference type="GO" id="GO:0006865">
    <property type="term" value="P:amino acid transport"/>
    <property type="evidence" value="ECO:0007669"/>
    <property type="project" value="UniProtKB-KW"/>
</dbReference>
<keyword evidence="2" id="KW-0813">Transport</keyword>
<evidence type="ECO:0000256" key="2">
    <source>
        <dbReference type="ARBA" id="ARBA00022448"/>
    </source>
</evidence>
<accession>A0AA46PKY6</accession>
<name>A0AA46PKY6_9NOCA</name>
<dbReference type="Proteomes" id="UP001163947">
    <property type="component" value="Plasmid pN2"/>
</dbReference>
<evidence type="ECO:0000313" key="6">
    <source>
        <dbReference type="EMBL" id="UYF97152.1"/>
    </source>
</evidence>
<evidence type="ECO:0000256" key="3">
    <source>
        <dbReference type="ARBA" id="ARBA00022729"/>
    </source>
</evidence>
<proteinExistence type="inferred from homology"/>
<dbReference type="PRINTS" id="PR00337">
    <property type="entry name" value="LEUILEVALBP"/>
</dbReference>
<evidence type="ECO:0000313" key="7">
    <source>
        <dbReference type="Proteomes" id="UP001163947"/>
    </source>
</evidence>